<dbReference type="Pfam" id="PF03551">
    <property type="entry name" value="PadR"/>
    <property type="match status" value="1"/>
</dbReference>
<dbReference type="InterPro" id="IPR036388">
    <property type="entry name" value="WH-like_DNA-bd_sf"/>
</dbReference>
<dbReference type="InterPro" id="IPR036390">
    <property type="entry name" value="WH_DNA-bd_sf"/>
</dbReference>
<dbReference type="PANTHER" id="PTHR43252:SF4">
    <property type="entry name" value="TRANSCRIPTIONAL REGULATORY PROTEIN"/>
    <property type="match status" value="1"/>
</dbReference>
<dbReference type="OrthoDB" id="3186544at2"/>
<reference evidence="3 4" key="1">
    <citation type="submission" date="2018-06" db="EMBL/GenBank/DDBJ databases">
        <title>Pseudomonas diversity within urban Lake Michigan freshwaters.</title>
        <authorList>
            <person name="Batrich M."/>
            <person name="Hatzopoulos T."/>
            <person name="Putonti C."/>
        </authorList>
    </citation>
    <scope>NUCLEOTIDE SEQUENCE [LARGE SCALE GENOMIC DNA]</scope>
    <source>
        <strain evidence="3 4">MB-090714</strain>
    </source>
</reference>
<comment type="caution">
    <text evidence="3">The sequence shown here is derived from an EMBL/GenBank/DDBJ whole genome shotgun (WGS) entry which is preliminary data.</text>
</comment>
<dbReference type="InterPro" id="IPR018309">
    <property type="entry name" value="Tscrpt_reg_PadR_C"/>
</dbReference>
<dbReference type="Pfam" id="PF10400">
    <property type="entry name" value="Vir_act_alpha_C"/>
    <property type="match status" value="1"/>
</dbReference>
<dbReference type="Gene3D" id="6.10.140.190">
    <property type="match status" value="1"/>
</dbReference>
<sequence length="189" mass="21204">MSLKHAILILLESEPGSGYDLLKRFKEGLGYFWNAKHQQVYQELKKLNEAGWLDCEAQAQETRPDKKVYRLTAAGHAELLRWLGEPVQPNKINDALLVKLFGGAHTSTANLREEMQRHVAVHRKTLDSLLAIERDYQALPTEQRQALRLPYLTLRRGILGEQSWLAWAAEVEAELGSAASAIAGGPAPR</sequence>
<dbReference type="RefSeq" id="WP_110680658.1">
    <property type="nucleotide sequence ID" value="NZ_QJRX01000001.1"/>
</dbReference>
<protein>
    <submittedName>
        <fullName evidence="3">PadR family transcriptional regulator</fullName>
    </submittedName>
</protein>
<feature type="domain" description="Transcription regulator PadR N-terminal" evidence="1">
    <location>
        <begin position="7"/>
        <end position="79"/>
    </location>
</feature>
<evidence type="ECO:0000313" key="3">
    <source>
        <dbReference type="EMBL" id="PYC29517.1"/>
    </source>
</evidence>
<evidence type="ECO:0000259" key="2">
    <source>
        <dbReference type="Pfam" id="PF10400"/>
    </source>
</evidence>
<dbReference type="SUPFAM" id="SSF46785">
    <property type="entry name" value="Winged helix' DNA-binding domain"/>
    <property type="match status" value="1"/>
</dbReference>
<dbReference type="AlphaFoldDB" id="A0A2V4M7U4"/>
<feature type="domain" description="Transcription regulator PadR C-terminal" evidence="2">
    <location>
        <begin position="93"/>
        <end position="175"/>
    </location>
</feature>
<gene>
    <name evidence="3" type="ORF">DMO17_02155</name>
</gene>
<organism evidence="3 4">
    <name type="scientific">Aquipseudomonas alcaligenes</name>
    <name type="common">Pseudomonas alcaligenes</name>
    <dbReference type="NCBI Taxonomy" id="43263"/>
    <lineage>
        <taxon>Bacteria</taxon>
        <taxon>Pseudomonadati</taxon>
        <taxon>Pseudomonadota</taxon>
        <taxon>Gammaproteobacteria</taxon>
        <taxon>Pseudomonadales</taxon>
        <taxon>Pseudomonadaceae</taxon>
        <taxon>Aquipseudomonas</taxon>
    </lineage>
</organism>
<accession>A0A2V4M7U4</accession>
<name>A0A2V4M7U4_AQUAC</name>
<dbReference type="EMBL" id="QJRX01000001">
    <property type="protein sequence ID" value="PYC29517.1"/>
    <property type="molecule type" value="Genomic_DNA"/>
</dbReference>
<evidence type="ECO:0000259" key="1">
    <source>
        <dbReference type="Pfam" id="PF03551"/>
    </source>
</evidence>
<proteinExistence type="predicted"/>
<dbReference type="InterPro" id="IPR005149">
    <property type="entry name" value="Tscrpt_reg_PadR_N"/>
</dbReference>
<dbReference type="Proteomes" id="UP000248146">
    <property type="component" value="Unassembled WGS sequence"/>
</dbReference>
<evidence type="ECO:0000313" key="4">
    <source>
        <dbReference type="Proteomes" id="UP000248146"/>
    </source>
</evidence>
<dbReference type="PANTHER" id="PTHR43252">
    <property type="entry name" value="TRANSCRIPTIONAL REGULATOR YQJI"/>
    <property type="match status" value="1"/>
</dbReference>
<dbReference type="Gene3D" id="1.10.10.10">
    <property type="entry name" value="Winged helix-like DNA-binding domain superfamily/Winged helix DNA-binding domain"/>
    <property type="match status" value="1"/>
</dbReference>